<keyword evidence="5" id="KW-1185">Reference proteome</keyword>
<evidence type="ECO:0000256" key="2">
    <source>
        <dbReference type="SAM" id="MobiDB-lite"/>
    </source>
</evidence>
<keyword evidence="3" id="KW-0812">Transmembrane</keyword>
<evidence type="ECO:0000256" key="1">
    <source>
        <dbReference type="SAM" id="Coils"/>
    </source>
</evidence>
<feature type="compositionally biased region" description="Low complexity" evidence="2">
    <location>
        <begin position="96"/>
        <end position="108"/>
    </location>
</feature>
<keyword evidence="3" id="KW-1133">Transmembrane helix</keyword>
<dbReference type="Gene3D" id="1.10.287.1490">
    <property type="match status" value="1"/>
</dbReference>
<feature type="compositionally biased region" description="Basic and acidic residues" evidence="2">
    <location>
        <begin position="18"/>
        <end position="41"/>
    </location>
</feature>
<keyword evidence="1" id="KW-0175">Coiled coil</keyword>
<gene>
    <name evidence="4" type="ORF">BFW38_08890</name>
</gene>
<feature type="region of interest" description="Disordered" evidence="2">
    <location>
        <begin position="1"/>
        <end position="117"/>
    </location>
</feature>
<feature type="compositionally biased region" description="Low complexity" evidence="2">
    <location>
        <begin position="48"/>
        <end position="61"/>
    </location>
</feature>
<reference evidence="4 5" key="1">
    <citation type="submission" date="2016-08" db="EMBL/GenBank/DDBJ databases">
        <authorList>
            <person name="Seilhamer J.J."/>
        </authorList>
    </citation>
    <scope>NUCLEOTIDE SEQUENCE [LARGE SCALE GENOMIC DNA]</scope>
    <source>
        <strain evidence="4 5">PH27A</strain>
    </source>
</reference>
<evidence type="ECO:0000313" key="5">
    <source>
        <dbReference type="Proteomes" id="UP000094291"/>
    </source>
</evidence>
<protein>
    <submittedName>
        <fullName evidence="4">Uncharacterized protein</fullName>
    </submittedName>
</protein>
<feature type="compositionally biased region" description="Acidic residues" evidence="2">
    <location>
        <begin position="65"/>
        <end position="74"/>
    </location>
</feature>
<comment type="caution">
    <text evidence="4">The sequence shown here is derived from an EMBL/GenBank/DDBJ whole genome shotgun (WGS) entry which is preliminary data.</text>
</comment>
<accession>A0A1E2V9P0</accession>
<keyword evidence="3" id="KW-0472">Membrane</keyword>
<evidence type="ECO:0000256" key="3">
    <source>
        <dbReference type="SAM" id="Phobius"/>
    </source>
</evidence>
<feature type="compositionally biased region" description="Low complexity" evidence="2">
    <location>
        <begin position="75"/>
        <end position="89"/>
    </location>
</feature>
<dbReference type="Proteomes" id="UP000094291">
    <property type="component" value="Unassembled WGS sequence"/>
</dbReference>
<dbReference type="RefSeq" id="WP_068998059.1">
    <property type="nucleotide sequence ID" value="NZ_MDTQ01000001.1"/>
</dbReference>
<organism evidence="4 5">
    <name type="scientific">Terasakiispira papahanaumokuakeensis</name>
    <dbReference type="NCBI Taxonomy" id="197479"/>
    <lineage>
        <taxon>Bacteria</taxon>
        <taxon>Pseudomonadati</taxon>
        <taxon>Pseudomonadota</taxon>
        <taxon>Gammaproteobacteria</taxon>
        <taxon>Oceanospirillales</taxon>
        <taxon>Terasakiispira</taxon>
    </lineage>
</organism>
<dbReference type="EMBL" id="MDTQ01000001">
    <property type="protein sequence ID" value="ODC03643.1"/>
    <property type="molecule type" value="Genomic_DNA"/>
</dbReference>
<name>A0A1E2V9P0_9GAMM</name>
<feature type="transmembrane region" description="Helical" evidence="3">
    <location>
        <begin position="122"/>
        <end position="143"/>
    </location>
</feature>
<proteinExistence type="predicted"/>
<dbReference type="OrthoDB" id="5700790at2"/>
<sequence length="374" mass="41204">MQDREEPKLNLDTPEEPAAPKRHEQRSQDDLAQDKRTRQDAETSSATQAPPQAAQPMPEQAVTGSDDDVSEPDADAAASKSTPASPSSKRASEAPQRAQSDASSSSRRQASKRHAAAGSGQGLSLFALLVALGGVGFGGWQYLQVQKLQNGLLTLGDRVEELELQLSATGKDLSSAGEGFRERLDTVDSEIRKLWDLSNKRNRPNIESLQGKVERLDTAQEGLSGRLEKQTAQLQQMDGRIDQMVSTLRDEVNAQAQRVTRLQDQLAPLQDHLDQLNTRITVLPGRLDDQKKQLDSLRNTLASMDQRLTELAVASSTQADQLSSLSADGLAQMQQDVKTHQEQLRSLEASRRQLTRRVTQLMDQLRQMQTDANQ</sequence>
<evidence type="ECO:0000313" key="4">
    <source>
        <dbReference type="EMBL" id="ODC03643.1"/>
    </source>
</evidence>
<feature type="coiled-coil region" evidence="1">
    <location>
        <begin position="245"/>
        <end position="371"/>
    </location>
</feature>
<dbReference type="STRING" id="197479.BFW38_08890"/>
<dbReference type="SUPFAM" id="SSF57997">
    <property type="entry name" value="Tropomyosin"/>
    <property type="match status" value="1"/>
</dbReference>
<dbReference type="AlphaFoldDB" id="A0A1E2V9P0"/>